<dbReference type="Pfam" id="PF10442">
    <property type="entry name" value="FIST_C"/>
    <property type="match status" value="1"/>
</dbReference>
<organism evidence="4 5">
    <name type="scientific">Quadrisphaera setariae</name>
    <dbReference type="NCBI Taxonomy" id="2593304"/>
    <lineage>
        <taxon>Bacteria</taxon>
        <taxon>Bacillati</taxon>
        <taxon>Actinomycetota</taxon>
        <taxon>Actinomycetes</taxon>
        <taxon>Kineosporiales</taxon>
        <taxon>Kineosporiaceae</taxon>
        <taxon>Quadrisphaera</taxon>
    </lineage>
</organism>
<evidence type="ECO:0000259" key="3">
    <source>
        <dbReference type="SMART" id="SM01204"/>
    </source>
</evidence>
<feature type="compositionally biased region" description="Basic residues" evidence="1">
    <location>
        <begin position="26"/>
        <end position="41"/>
    </location>
</feature>
<dbReference type="PANTHER" id="PTHR40252">
    <property type="entry name" value="BLR0328 PROTEIN"/>
    <property type="match status" value="1"/>
</dbReference>
<sequence length="456" mass="46970">MRHLTAMKITDAPLGTTASGATGDRHPRRDSRPRHPCRRSPGRGPYRSSASTSGAVLPRRWVEAPGDAHEERDVDVVTARWTARSGWSTRLPDSDGPSTLVLLFGDSDLLDGGSAAAAAVREVVGAHPTSVVVGCSTAGQVLGGELADEALTVCVVSLSASRVALETSPVTASTSAQVGRDLGRGLRARGDDLAWVLVLADGLDVNGTALAGGLADGAGDGVLVTGGLAGDGERFERTWVLVDGRPVAASACAVGVYGSGVEVASGSRGGWSALGPERSVTRSEGSVLLELDGRPALDLYREYLGERAQGLPGTALLFPLQVRAPQQPDRELVRTVLGVDDETRSMTFAGDVPQGSVVQLMRTTTGDLVQAAGEAAAGAALPAGAPVLALAVSCVGRRLLLGRRTEDELDAVADQLGEGDALVGFYSYGELAPAGRTGCDLHNQTMTVTLLREAQA</sequence>
<dbReference type="Pfam" id="PF08495">
    <property type="entry name" value="FIST"/>
    <property type="match status" value="1"/>
</dbReference>
<dbReference type="InterPro" id="IPR013702">
    <property type="entry name" value="FIST_domain_N"/>
</dbReference>
<dbReference type="OrthoDB" id="5151042at2"/>
<keyword evidence="5" id="KW-1185">Reference proteome</keyword>
<dbReference type="SMART" id="SM00897">
    <property type="entry name" value="FIST"/>
    <property type="match status" value="1"/>
</dbReference>
<feature type="domain" description="FIST" evidence="2">
    <location>
        <begin position="97"/>
        <end position="295"/>
    </location>
</feature>
<dbReference type="AlphaFoldDB" id="A0A5C8ZEE5"/>
<name>A0A5C8ZEE5_9ACTN</name>
<comment type="caution">
    <text evidence="4">The sequence shown here is derived from an EMBL/GenBank/DDBJ whole genome shotgun (WGS) entry which is preliminary data.</text>
</comment>
<evidence type="ECO:0000256" key="1">
    <source>
        <dbReference type="SAM" id="MobiDB-lite"/>
    </source>
</evidence>
<evidence type="ECO:0000259" key="2">
    <source>
        <dbReference type="SMART" id="SM00897"/>
    </source>
</evidence>
<dbReference type="Proteomes" id="UP000321234">
    <property type="component" value="Unassembled WGS sequence"/>
</dbReference>
<evidence type="ECO:0000313" key="4">
    <source>
        <dbReference type="EMBL" id="TXR55160.1"/>
    </source>
</evidence>
<evidence type="ECO:0000313" key="5">
    <source>
        <dbReference type="Proteomes" id="UP000321234"/>
    </source>
</evidence>
<dbReference type="EMBL" id="VKAC01000010">
    <property type="protein sequence ID" value="TXR55160.1"/>
    <property type="molecule type" value="Genomic_DNA"/>
</dbReference>
<dbReference type="InterPro" id="IPR019494">
    <property type="entry name" value="FIST_C"/>
</dbReference>
<proteinExistence type="predicted"/>
<feature type="domain" description="FIST C-domain" evidence="3">
    <location>
        <begin position="296"/>
        <end position="434"/>
    </location>
</feature>
<accession>A0A5C8ZEE5</accession>
<protein>
    <submittedName>
        <fullName evidence="4">Uncharacterized protein</fullName>
    </submittedName>
</protein>
<feature type="region of interest" description="Disordered" evidence="1">
    <location>
        <begin position="1"/>
        <end position="72"/>
    </location>
</feature>
<feature type="compositionally biased region" description="Basic and acidic residues" evidence="1">
    <location>
        <begin position="60"/>
        <end position="72"/>
    </location>
</feature>
<dbReference type="SMART" id="SM01204">
    <property type="entry name" value="FIST_C"/>
    <property type="match status" value="1"/>
</dbReference>
<feature type="compositionally biased region" description="Low complexity" evidence="1">
    <location>
        <begin position="42"/>
        <end position="51"/>
    </location>
</feature>
<gene>
    <name evidence="4" type="ORF">FMM08_16965</name>
</gene>
<dbReference type="PANTHER" id="PTHR40252:SF2">
    <property type="entry name" value="BLR0328 PROTEIN"/>
    <property type="match status" value="1"/>
</dbReference>
<reference evidence="4 5" key="1">
    <citation type="submission" date="2019-07" db="EMBL/GenBank/DDBJ databases">
        <title>Quadrisphaera sp. strain DD2A genome sequencing and assembly.</title>
        <authorList>
            <person name="Kim I."/>
        </authorList>
    </citation>
    <scope>NUCLEOTIDE SEQUENCE [LARGE SCALE GENOMIC DNA]</scope>
    <source>
        <strain evidence="4 5">DD2A</strain>
    </source>
</reference>